<dbReference type="EMBL" id="CABPST010000023">
    <property type="protein sequence ID" value="VVE90820.1"/>
    <property type="molecule type" value="Genomic_DNA"/>
</dbReference>
<dbReference type="AlphaFoldDB" id="A0A5E5C2D6"/>
<gene>
    <name evidence="1" type="ORF">PBR20603_04811</name>
</gene>
<sequence>MKSFGSISHVPVFPRGARVSIIALSAIFTFEADVSTKPPSPPRLPPRALRVPSTVVRLALLPRSAINVTVPPLPALCVAASALIVPLCRMVSLADN</sequence>
<name>A0A5E5C2D6_9BURK</name>
<organism evidence="1 2">
    <name type="scientific">Pandoraea bronchicola</name>
    <dbReference type="NCBI Taxonomy" id="2508287"/>
    <lineage>
        <taxon>Bacteria</taxon>
        <taxon>Pseudomonadati</taxon>
        <taxon>Pseudomonadota</taxon>
        <taxon>Betaproteobacteria</taxon>
        <taxon>Burkholderiales</taxon>
        <taxon>Burkholderiaceae</taxon>
        <taxon>Pandoraea</taxon>
    </lineage>
</organism>
<reference evidence="1 2" key="1">
    <citation type="submission" date="2019-08" db="EMBL/GenBank/DDBJ databases">
        <authorList>
            <person name="Peeters C."/>
        </authorList>
    </citation>
    <scope>NUCLEOTIDE SEQUENCE [LARGE SCALE GENOMIC DNA]</scope>
    <source>
        <strain evidence="1 2">LMG 20603</strain>
    </source>
</reference>
<accession>A0A5E5C2D6</accession>
<evidence type="ECO:0000313" key="2">
    <source>
        <dbReference type="Proteomes" id="UP000382040"/>
    </source>
</evidence>
<keyword evidence="2" id="KW-1185">Reference proteome</keyword>
<dbReference type="Proteomes" id="UP000382040">
    <property type="component" value="Unassembled WGS sequence"/>
</dbReference>
<evidence type="ECO:0000313" key="1">
    <source>
        <dbReference type="EMBL" id="VVE90820.1"/>
    </source>
</evidence>
<proteinExistence type="predicted"/>
<protein>
    <submittedName>
        <fullName evidence="1">Uncharacterized protein</fullName>
    </submittedName>
</protein>